<accession>A0A127PNV5</accession>
<proteinExistence type="predicted"/>
<dbReference type="FunFam" id="3.30.70.270:FF:000001">
    <property type="entry name" value="Diguanylate cyclase domain protein"/>
    <property type="match status" value="1"/>
</dbReference>
<keyword evidence="3" id="KW-0472">Membrane</keyword>
<feature type="transmembrane region" description="Helical" evidence="3">
    <location>
        <begin position="116"/>
        <end position="137"/>
    </location>
</feature>
<dbReference type="PANTHER" id="PTHR45138:SF9">
    <property type="entry name" value="DIGUANYLATE CYCLASE DGCM-RELATED"/>
    <property type="match status" value="1"/>
</dbReference>
<dbReference type="AlphaFoldDB" id="A0A127PNV5"/>
<organism evidence="5 6">
    <name type="scientific">Collimonas arenae</name>
    <dbReference type="NCBI Taxonomy" id="279058"/>
    <lineage>
        <taxon>Bacteria</taxon>
        <taxon>Pseudomonadati</taxon>
        <taxon>Pseudomonadota</taxon>
        <taxon>Betaproteobacteria</taxon>
        <taxon>Burkholderiales</taxon>
        <taxon>Oxalobacteraceae</taxon>
        <taxon>Collimonas</taxon>
    </lineage>
</organism>
<dbReference type="PANTHER" id="PTHR45138">
    <property type="entry name" value="REGULATORY COMPONENTS OF SENSORY TRANSDUCTION SYSTEM"/>
    <property type="match status" value="1"/>
</dbReference>
<dbReference type="RefSeq" id="WP_061532939.1">
    <property type="nucleotide sequence ID" value="NZ_CP013233.1"/>
</dbReference>
<dbReference type="GO" id="GO:0043709">
    <property type="term" value="P:cell adhesion involved in single-species biofilm formation"/>
    <property type="evidence" value="ECO:0007669"/>
    <property type="project" value="TreeGrafter"/>
</dbReference>
<keyword evidence="6" id="KW-1185">Reference proteome</keyword>
<dbReference type="Proteomes" id="UP000071778">
    <property type="component" value="Chromosome"/>
</dbReference>
<evidence type="ECO:0000256" key="2">
    <source>
        <dbReference type="ARBA" id="ARBA00034247"/>
    </source>
</evidence>
<comment type="catalytic activity">
    <reaction evidence="2">
        <text>2 GTP = 3',3'-c-di-GMP + 2 diphosphate</text>
        <dbReference type="Rhea" id="RHEA:24898"/>
        <dbReference type="ChEBI" id="CHEBI:33019"/>
        <dbReference type="ChEBI" id="CHEBI:37565"/>
        <dbReference type="ChEBI" id="CHEBI:58805"/>
        <dbReference type="EC" id="2.7.7.65"/>
    </reaction>
</comment>
<dbReference type="InterPro" id="IPR050469">
    <property type="entry name" value="Diguanylate_Cyclase"/>
</dbReference>
<sequence>MLTPASILITTVLLSLAMVLVLGSLLRAEMAGVREWFTSNLAVIGGLLLLGLRGLVPDFFSIVAANLVLALSTACYYAGCARFLGRPPHWLRLAAGIGALALALTIWLYIDDNIPLRVLATTTYTGIVCVAVAVLLLRHRPSTRRRYNYWFAAALALIFALCQVARGIHFIMLPLPSDPLIFHSTWNMALLIVGAVIMPAMTMVAVMMIHDAMLAAAEDAANHDHMTGALSRKRLETLAREQIANAVKAGRPLSLLIIDLDHFKHINDNHGHAGGDTVLREFVRMTRASLRDSDALGRMGGEEFAVLLPDTDTAGALRIAERLREQTKMQLVIGAFGECRYSISAGVASWRTGETFDRLSMRADRALYTAKSAGRNRVLPDDVQAVDQAMPATV</sequence>
<name>A0A127PNV5_9BURK</name>
<evidence type="ECO:0000256" key="1">
    <source>
        <dbReference type="ARBA" id="ARBA00012528"/>
    </source>
</evidence>
<dbReference type="NCBIfam" id="TIGR00254">
    <property type="entry name" value="GGDEF"/>
    <property type="match status" value="1"/>
</dbReference>
<feature type="transmembrane region" description="Helical" evidence="3">
    <location>
        <begin position="59"/>
        <end position="78"/>
    </location>
</feature>
<evidence type="ECO:0000259" key="4">
    <source>
        <dbReference type="PROSITE" id="PS50887"/>
    </source>
</evidence>
<keyword evidence="3" id="KW-1133">Transmembrane helix</keyword>
<evidence type="ECO:0000313" key="5">
    <source>
        <dbReference type="EMBL" id="AMP09386.1"/>
    </source>
</evidence>
<dbReference type="InterPro" id="IPR029787">
    <property type="entry name" value="Nucleotide_cyclase"/>
</dbReference>
<feature type="transmembrane region" description="Helical" evidence="3">
    <location>
        <begin position="90"/>
        <end position="110"/>
    </location>
</feature>
<feature type="transmembrane region" description="Helical" evidence="3">
    <location>
        <begin position="6"/>
        <end position="26"/>
    </location>
</feature>
<feature type="domain" description="GGDEF" evidence="4">
    <location>
        <begin position="251"/>
        <end position="383"/>
    </location>
</feature>
<reference evidence="5 6" key="1">
    <citation type="submission" date="2015-11" db="EMBL/GenBank/DDBJ databases">
        <title>Exploring the genomic traits of fungus-feeding bacterial genus Collimonas.</title>
        <authorList>
            <person name="Song C."/>
            <person name="Schmidt R."/>
            <person name="de Jager V."/>
            <person name="Krzyzanowska D."/>
            <person name="Jongedijk E."/>
            <person name="Cankar K."/>
            <person name="Beekwilder J."/>
            <person name="van Veen A."/>
            <person name="de Boer W."/>
            <person name="van Veen J.A."/>
            <person name="Garbeva P."/>
        </authorList>
    </citation>
    <scope>NUCLEOTIDE SEQUENCE [LARGE SCALE GENOMIC DNA]</scope>
    <source>
        <strain evidence="5 6">Ter282</strain>
    </source>
</reference>
<dbReference type="PROSITE" id="PS50887">
    <property type="entry name" value="GGDEF"/>
    <property type="match status" value="1"/>
</dbReference>
<protein>
    <recommendedName>
        <fullName evidence="1">diguanylate cyclase</fullName>
        <ecNumber evidence="1">2.7.7.65</ecNumber>
    </recommendedName>
</protein>
<dbReference type="Pfam" id="PF00990">
    <property type="entry name" value="GGDEF"/>
    <property type="match status" value="1"/>
</dbReference>
<dbReference type="SMART" id="SM00267">
    <property type="entry name" value="GGDEF"/>
    <property type="match status" value="1"/>
</dbReference>
<feature type="transmembrane region" description="Helical" evidence="3">
    <location>
        <begin position="149"/>
        <end position="168"/>
    </location>
</feature>
<dbReference type="EMBL" id="CP013235">
    <property type="protein sequence ID" value="AMP09386.1"/>
    <property type="molecule type" value="Genomic_DNA"/>
</dbReference>
<dbReference type="Gene3D" id="3.30.70.270">
    <property type="match status" value="1"/>
</dbReference>
<dbReference type="InterPro" id="IPR043128">
    <property type="entry name" value="Rev_trsase/Diguanyl_cyclase"/>
</dbReference>
<dbReference type="EC" id="2.7.7.65" evidence="1"/>
<dbReference type="OrthoDB" id="9813903at2"/>
<dbReference type="SUPFAM" id="SSF55073">
    <property type="entry name" value="Nucleotide cyclase"/>
    <property type="match status" value="1"/>
</dbReference>
<dbReference type="GO" id="GO:0005886">
    <property type="term" value="C:plasma membrane"/>
    <property type="evidence" value="ECO:0007669"/>
    <property type="project" value="TreeGrafter"/>
</dbReference>
<evidence type="ECO:0000256" key="3">
    <source>
        <dbReference type="SAM" id="Phobius"/>
    </source>
</evidence>
<feature type="transmembrane region" description="Helical" evidence="3">
    <location>
        <begin position="33"/>
        <end position="53"/>
    </location>
</feature>
<dbReference type="CDD" id="cd01949">
    <property type="entry name" value="GGDEF"/>
    <property type="match status" value="1"/>
</dbReference>
<dbReference type="InterPro" id="IPR000160">
    <property type="entry name" value="GGDEF_dom"/>
</dbReference>
<dbReference type="GO" id="GO:1902201">
    <property type="term" value="P:negative regulation of bacterial-type flagellum-dependent cell motility"/>
    <property type="evidence" value="ECO:0007669"/>
    <property type="project" value="TreeGrafter"/>
</dbReference>
<dbReference type="PATRIC" id="fig|279058.17.peg.1711"/>
<dbReference type="GO" id="GO:0052621">
    <property type="term" value="F:diguanylate cyclase activity"/>
    <property type="evidence" value="ECO:0007669"/>
    <property type="project" value="UniProtKB-EC"/>
</dbReference>
<gene>
    <name evidence="5" type="ORF">CAter282_1602</name>
</gene>
<feature type="transmembrane region" description="Helical" evidence="3">
    <location>
        <begin position="188"/>
        <end position="209"/>
    </location>
</feature>
<keyword evidence="3" id="KW-0812">Transmembrane</keyword>
<evidence type="ECO:0000313" key="6">
    <source>
        <dbReference type="Proteomes" id="UP000071778"/>
    </source>
</evidence>